<dbReference type="EMBL" id="CATNWA010015857">
    <property type="protein sequence ID" value="CAI9587535.1"/>
    <property type="molecule type" value="Genomic_DNA"/>
</dbReference>
<dbReference type="Proteomes" id="UP001162483">
    <property type="component" value="Unassembled WGS sequence"/>
</dbReference>
<name>A0ABN9EUA5_9NEOB</name>
<proteinExistence type="predicted"/>
<comment type="caution">
    <text evidence="1">The sequence shown here is derived from an EMBL/GenBank/DDBJ whole genome shotgun (WGS) entry which is preliminary data.</text>
</comment>
<accession>A0ABN9EUA5</accession>
<gene>
    <name evidence="1" type="ORF">SPARVUS_LOCUS10578799</name>
</gene>
<evidence type="ECO:0000313" key="2">
    <source>
        <dbReference type="Proteomes" id="UP001162483"/>
    </source>
</evidence>
<keyword evidence="2" id="KW-1185">Reference proteome</keyword>
<reference evidence="1" key="1">
    <citation type="submission" date="2023-05" db="EMBL/GenBank/DDBJ databases">
        <authorList>
            <person name="Stuckert A."/>
        </authorList>
    </citation>
    <scope>NUCLEOTIDE SEQUENCE</scope>
</reference>
<protein>
    <submittedName>
        <fullName evidence="1">Uncharacterized protein</fullName>
    </submittedName>
</protein>
<evidence type="ECO:0000313" key="1">
    <source>
        <dbReference type="EMBL" id="CAI9587535.1"/>
    </source>
</evidence>
<sequence>MTPKGRGKMGLVDSQQLDGHQFDTPAVESWVSNWWPSSCCKITSPIMPLPLGIMLVSFNLAMPHVTCSLATAGGPPV</sequence>
<organism evidence="1 2">
    <name type="scientific">Staurois parvus</name>
    <dbReference type="NCBI Taxonomy" id="386267"/>
    <lineage>
        <taxon>Eukaryota</taxon>
        <taxon>Metazoa</taxon>
        <taxon>Chordata</taxon>
        <taxon>Craniata</taxon>
        <taxon>Vertebrata</taxon>
        <taxon>Euteleostomi</taxon>
        <taxon>Amphibia</taxon>
        <taxon>Batrachia</taxon>
        <taxon>Anura</taxon>
        <taxon>Neobatrachia</taxon>
        <taxon>Ranoidea</taxon>
        <taxon>Ranidae</taxon>
        <taxon>Staurois</taxon>
    </lineage>
</organism>